<accession>A0A6J5SUL2</accession>
<proteinExistence type="predicted"/>
<dbReference type="EMBL" id="LR797474">
    <property type="protein sequence ID" value="CAB4218989.1"/>
    <property type="molecule type" value="Genomic_DNA"/>
</dbReference>
<sequence length="69" mass="8062">MIELRISEDAIHRDAIKERALHYLENYQGLDVVKYLEFHGTGLILSDMVRLYGVKHVVNHLTIMINELN</sequence>
<reference evidence="1" key="1">
    <citation type="submission" date="2020-05" db="EMBL/GenBank/DDBJ databases">
        <authorList>
            <person name="Chiriac C."/>
            <person name="Salcher M."/>
            <person name="Ghai R."/>
            <person name="Kavagutti S V."/>
        </authorList>
    </citation>
    <scope>NUCLEOTIDE SEQUENCE</scope>
</reference>
<gene>
    <name evidence="1" type="ORF">UFOVP1604_72</name>
</gene>
<name>A0A6J5SUL2_9CAUD</name>
<evidence type="ECO:0000313" key="1">
    <source>
        <dbReference type="EMBL" id="CAB4218989.1"/>
    </source>
</evidence>
<organism evidence="1">
    <name type="scientific">uncultured Caudovirales phage</name>
    <dbReference type="NCBI Taxonomy" id="2100421"/>
    <lineage>
        <taxon>Viruses</taxon>
        <taxon>Duplodnaviria</taxon>
        <taxon>Heunggongvirae</taxon>
        <taxon>Uroviricota</taxon>
        <taxon>Caudoviricetes</taxon>
        <taxon>Peduoviridae</taxon>
        <taxon>Maltschvirus</taxon>
        <taxon>Maltschvirus maltsch</taxon>
    </lineage>
</organism>
<protein>
    <submittedName>
        <fullName evidence="1">Uncharacterized protein</fullName>
    </submittedName>
</protein>